<keyword evidence="4" id="KW-0238">DNA-binding</keyword>
<dbReference type="EMBL" id="FTOR01000008">
    <property type="protein sequence ID" value="SIT29273.1"/>
    <property type="molecule type" value="Genomic_DNA"/>
</dbReference>
<dbReference type="PANTHER" id="PTHR43130">
    <property type="entry name" value="ARAC-FAMILY TRANSCRIPTIONAL REGULATOR"/>
    <property type="match status" value="1"/>
</dbReference>
<evidence type="ECO:0000259" key="3">
    <source>
        <dbReference type="PROSITE" id="PS01124"/>
    </source>
</evidence>
<evidence type="ECO:0000256" key="2">
    <source>
        <dbReference type="ARBA" id="ARBA00023163"/>
    </source>
</evidence>
<dbReference type="STRING" id="477680.SAMN05421788_108267"/>
<dbReference type="InterPro" id="IPR029062">
    <property type="entry name" value="Class_I_gatase-like"/>
</dbReference>
<reference evidence="5" key="1">
    <citation type="submission" date="2017-01" db="EMBL/GenBank/DDBJ databases">
        <authorList>
            <person name="Varghese N."/>
            <person name="Submissions S."/>
        </authorList>
    </citation>
    <scope>NUCLEOTIDE SEQUENCE [LARGE SCALE GENOMIC DNA]</scope>
    <source>
        <strain evidence="5">DSM 21054</strain>
    </source>
</reference>
<dbReference type="InterPro" id="IPR002818">
    <property type="entry name" value="DJ-1/PfpI"/>
</dbReference>
<accession>A0A173MDI8</accession>
<evidence type="ECO:0000313" key="5">
    <source>
        <dbReference type="Proteomes" id="UP000186917"/>
    </source>
</evidence>
<dbReference type="RefSeq" id="WP_076381278.1">
    <property type="nucleotide sequence ID" value="NZ_AP017422.1"/>
</dbReference>
<gene>
    <name evidence="4" type="ORF">SAMN05421788_108267</name>
</gene>
<dbReference type="Pfam" id="PF01965">
    <property type="entry name" value="DJ-1_PfpI"/>
    <property type="match status" value="1"/>
</dbReference>
<evidence type="ECO:0000313" key="4">
    <source>
        <dbReference type="EMBL" id="SIT29273.1"/>
    </source>
</evidence>
<dbReference type="GO" id="GO:0003700">
    <property type="term" value="F:DNA-binding transcription factor activity"/>
    <property type="evidence" value="ECO:0007669"/>
    <property type="project" value="InterPro"/>
</dbReference>
<organism evidence="4 5">
    <name type="scientific">Filimonas lacunae</name>
    <dbReference type="NCBI Taxonomy" id="477680"/>
    <lineage>
        <taxon>Bacteria</taxon>
        <taxon>Pseudomonadati</taxon>
        <taxon>Bacteroidota</taxon>
        <taxon>Chitinophagia</taxon>
        <taxon>Chitinophagales</taxon>
        <taxon>Chitinophagaceae</taxon>
        <taxon>Filimonas</taxon>
    </lineage>
</organism>
<proteinExistence type="predicted"/>
<dbReference type="AlphaFoldDB" id="A0A173MDI8"/>
<dbReference type="InterPro" id="IPR009057">
    <property type="entry name" value="Homeodomain-like_sf"/>
</dbReference>
<protein>
    <submittedName>
        <fullName evidence="4">Transcriptional regulator GlxA family, contains an amidase domain and an AraC-type DNA-binding HTH domain</fullName>
    </submittedName>
</protein>
<name>A0A173MDI8_9BACT</name>
<dbReference type="Gene3D" id="1.10.10.60">
    <property type="entry name" value="Homeodomain-like"/>
    <property type="match status" value="2"/>
</dbReference>
<feature type="domain" description="HTH araC/xylS-type" evidence="3">
    <location>
        <begin position="205"/>
        <end position="303"/>
    </location>
</feature>
<keyword evidence="2" id="KW-0804">Transcription</keyword>
<dbReference type="Gene3D" id="3.40.50.880">
    <property type="match status" value="1"/>
</dbReference>
<dbReference type="Proteomes" id="UP000186917">
    <property type="component" value="Unassembled WGS sequence"/>
</dbReference>
<dbReference type="OrthoDB" id="9803764at2"/>
<dbReference type="PANTHER" id="PTHR43130:SF11">
    <property type="entry name" value="TRANSCRIPTIONAL REGULATORY PROTEIN"/>
    <property type="match status" value="1"/>
</dbReference>
<dbReference type="GO" id="GO:0043565">
    <property type="term" value="F:sequence-specific DNA binding"/>
    <property type="evidence" value="ECO:0007669"/>
    <property type="project" value="InterPro"/>
</dbReference>
<keyword evidence="1" id="KW-0805">Transcription regulation</keyword>
<dbReference type="SUPFAM" id="SSF46689">
    <property type="entry name" value="Homeodomain-like"/>
    <property type="match status" value="2"/>
</dbReference>
<sequence length="315" mass="35184">MIHLAVAQPCENRLLSTASIIDVFESVNWLYQQQGHPPFFHIEMVDESQLASGIQYQLILLPAFGMIPIADALQANQQFIPWLQQQYAQGAAIGSFCSGAFLLAASGLLNGKKATTHVMYADALQNSFPEIKLCPEAVVTHDSNVYTSGGATCSFHLMLHLLEKYCGRPIAVQIAKLFSIDMDRNQQAYFSGFQPSKSHSDSLVKEAQQEIESKYMEIATIDGMVKNMPVSPRNFMRRFKQATGITPINYLQNTRIEAARNLLEHTNDSITDIMYSVGYGDMKSFRILFTRITGLSPKAYREKYALTTQAAVYAD</sequence>
<dbReference type="InterPro" id="IPR052158">
    <property type="entry name" value="INH-QAR"/>
</dbReference>
<dbReference type="Pfam" id="PF12833">
    <property type="entry name" value="HTH_18"/>
    <property type="match status" value="1"/>
</dbReference>
<dbReference type="SUPFAM" id="SSF52317">
    <property type="entry name" value="Class I glutamine amidotransferase-like"/>
    <property type="match status" value="1"/>
</dbReference>
<dbReference type="InterPro" id="IPR018060">
    <property type="entry name" value="HTH_AraC"/>
</dbReference>
<dbReference type="SMART" id="SM00342">
    <property type="entry name" value="HTH_ARAC"/>
    <property type="match status" value="1"/>
</dbReference>
<dbReference type="PROSITE" id="PS01124">
    <property type="entry name" value="HTH_ARAC_FAMILY_2"/>
    <property type="match status" value="1"/>
</dbReference>
<keyword evidence="5" id="KW-1185">Reference proteome</keyword>
<evidence type="ECO:0000256" key="1">
    <source>
        <dbReference type="ARBA" id="ARBA00023015"/>
    </source>
</evidence>
<dbReference type="KEGG" id="fln:FLA_1601"/>